<reference evidence="6 7" key="1">
    <citation type="submission" date="2016-10" db="EMBL/GenBank/DDBJ databases">
        <title>Complete Genome Sequence of Peptococcaceae strain DCMF.</title>
        <authorList>
            <person name="Edwards R.J."/>
            <person name="Holland S.I."/>
            <person name="Deshpande N.P."/>
            <person name="Wong Y.K."/>
            <person name="Ertan H."/>
            <person name="Manefield M."/>
            <person name="Russell T.L."/>
            <person name="Lee M.J."/>
        </authorList>
    </citation>
    <scope>NUCLEOTIDE SEQUENCE [LARGE SCALE GENOMIC DNA]</scope>
    <source>
        <strain evidence="6 7">DCMF</strain>
    </source>
</reference>
<keyword evidence="4 5" id="KW-0862">Zinc</keyword>
<keyword evidence="2 5" id="KW-0533">Nickel</keyword>
<dbReference type="AlphaFoldDB" id="A0A3G1KQ71"/>
<dbReference type="EMBL" id="CP017634">
    <property type="protein sequence ID" value="ATW24619.1"/>
    <property type="molecule type" value="Genomic_DNA"/>
</dbReference>
<gene>
    <name evidence="5" type="primary">hypA</name>
    <name evidence="6" type="ORF">DCMF_07330</name>
</gene>
<dbReference type="PROSITE" id="PS01249">
    <property type="entry name" value="HYPA"/>
    <property type="match status" value="1"/>
</dbReference>
<dbReference type="GO" id="GO:0051604">
    <property type="term" value="P:protein maturation"/>
    <property type="evidence" value="ECO:0007669"/>
    <property type="project" value="InterPro"/>
</dbReference>
<proteinExistence type="inferred from homology"/>
<comment type="similarity">
    <text evidence="1 5">Belongs to the HypA/HybF family.</text>
</comment>
<dbReference type="PIRSF" id="PIRSF004761">
    <property type="entry name" value="Hydrgn_mat_HypA"/>
    <property type="match status" value="1"/>
</dbReference>
<keyword evidence="3 5" id="KW-0479">Metal-binding</keyword>
<dbReference type="GO" id="GO:0016151">
    <property type="term" value="F:nickel cation binding"/>
    <property type="evidence" value="ECO:0007669"/>
    <property type="project" value="UniProtKB-UniRule"/>
</dbReference>
<dbReference type="NCBIfam" id="TIGR00100">
    <property type="entry name" value="hypA"/>
    <property type="match status" value="1"/>
</dbReference>
<evidence type="ECO:0000256" key="3">
    <source>
        <dbReference type="ARBA" id="ARBA00022723"/>
    </source>
</evidence>
<dbReference type="Pfam" id="PF01155">
    <property type="entry name" value="HypA"/>
    <property type="match status" value="1"/>
</dbReference>
<dbReference type="HAMAP" id="MF_00213">
    <property type="entry name" value="HypA_HybF"/>
    <property type="match status" value="1"/>
</dbReference>
<dbReference type="PANTHER" id="PTHR34535:SF3">
    <property type="entry name" value="HYDROGENASE MATURATION FACTOR HYPA"/>
    <property type="match status" value="1"/>
</dbReference>
<evidence type="ECO:0000313" key="6">
    <source>
        <dbReference type="EMBL" id="ATW24619.1"/>
    </source>
</evidence>
<evidence type="ECO:0000256" key="1">
    <source>
        <dbReference type="ARBA" id="ARBA00010748"/>
    </source>
</evidence>
<feature type="binding site" evidence="5">
    <location>
        <position position="89"/>
    </location>
    <ligand>
        <name>Zn(2+)</name>
        <dbReference type="ChEBI" id="CHEBI:29105"/>
    </ligand>
</feature>
<dbReference type="GO" id="GO:0008270">
    <property type="term" value="F:zinc ion binding"/>
    <property type="evidence" value="ECO:0007669"/>
    <property type="project" value="UniProtKB-UniRule"/>
</dbReference>
<name>A0A3G1KQ71_FORW1</name>
<accession>A0A3G1KQ71</accession>
<organism evidence="6 7">
    <name type="scientific">Formimonas warabiya</name>
    <dbReference type="NCBI Taxonomy" id="1761012"/>
    <lineage>
        <taxon>Bacteria</taxon>
        <taxon>Bacillati</taxon>
        <taxon>Bacillota</taxon>
        <taxon>Clostridia</taxon>
        <taxon>Eubacteriales</taxon>
        <taxon>Peptococcaceae</taxon>
        <taxon>Candidatus Formimonas</taxon>
    </lineage>
</organism>
<feature type="binding site" evidence="5">
    <location>
        <position position="92"/>
    </location>
    <ligand>
        <name>Zn(2+)</name>
        <dbReference type="ChEBI" id="CHEBI:29105"/>
    </ligand>
</feature>
<dbReference type="KEGG" id="fwa:DCMF_07330"/>
<comment type="function">
    <text evidence="5">Involved in the maturation of [NiFe] hydrogenases. Required for nickel insertion into the metal center of the hydrogenase.</text>
</comment>
<evidence type="ECO:0000256" key="4">
    <source>
        <dbReference type="ARBA" id="ARBA00022833"/>
    </source>
</evidence>
<keyword evidence="7" id="KW-1185">Reference proteome</keyword>
<protein>
    <recommendedName>
        <fullName evidence="5">Hydrogenase maturation factor HypA</fullName>
    </recommendedName>
</protein>
<feature type="binding site" evidence="5">
    <location>
        <position position="73"/>
    </location>
    <ligand>
        <name>Zn(2+)</name>
        <dbReference type="ChEBI" id="CHEBI:29105"/>
    </ligand>
</feature>
<dbReference type="InterPro" id="IPR000688">
    <property type="entry name" value="HypA/HybF"/>
</dbReference>
<feature type="binding site" evidence="5">
    <location>
        <position position="2"/>
    </location>
    <ligand>
        <name>Ni(2+)</name>
        <dbReference type="ChEBI" id="CHEBI:49786"/>
    </ligand>
</feature>
<dbReference type="PANTHER" id="PTHR34535">
    <property type="entry name" value="HYDROGENASE MATURATION FACTOR HYPA"/>
    <property type="match status" value="1"/>
</dbReference>
<sequence>MHEMAIAQGILDIALDHAAQHQAQKVLTISLSIGQMTGVEPEALLFCFNVLAEETIAAAAKLDINILPLVGFCQGCGQEFAVEGYRFFCPSCGSAQVEIISGRELQVAYLEVD</sequence>
<feature type="binding site" evidence="5">
    <location>
        <position position="76"/>
    </location>
    <ligand>
        <name>Zn(2+)</name>
        <dbReference type="ChEBI" id="CHEBI:29105"/>
    </ligand>
</feature>
<dbReference type="Gene3D" id="3.30.2320.80">
    <property type="match status" value="1"/>
</dbReference>
<dbReference type="OrthoDB" id="9800361at2"/>
<evidence type="ECO:0000313" key="7">
    <source>
        <dbReference type="Proteomes" id="UP000323521"/>
    </source>
</evidence>
<dbReference type="Proteomes" id="UP000323521">
    <property type="component" value="Chromosome"/>
</dbReference>
<dbReference type="RefSeq" id="WP_148133828.1">
    <property type="nucleotide sequence ID" value="NZ_CP017634.1"/>
</dbReference>
<dbReference type="InterPro" id="IPR020538">
    <property type="entry name" value="Hydgase_Ni_incorp_HypA/HybF_CS"/>
</dbReference>
<evidence type="ECO:0000256" key="5">
    <source>
        <dbReference type="HAMAP-Rule" id="MF_00213"/>
    </source>
</evidence>
<evidence type="ECO:0000256" key="2">
    <source>
        <dbReference type="ARBA" id="ARBA00022596"/>
    </source>
</evidence>